<evidence type="ECO:0000256" key="1">
    <source>
        <dbReference type="SAM" id="MobiDB-lite"/>
    </source>
</evidence>
<feature type="compositionally biased region" description="Polar residues" evidence="1">
    <location>
        <begin position="99"/>
        <end position="110"/>
    </location>
</feature>
<proteinExistence type="predicted"/>
<dbReference type="Proteomes" id="UP000319817">
    <property type="component" value="Chromosome"/>
</dbReference>
<evidence type="ECO:0000313" key="2">
    <source>
        <dbReference type="EMBL" id="QDT10935.1"/>
    </source>
</evidence>
<evidence type="ECO:0000313" key="3">
    <source>
        <dbReference type="Proteomes" id="UP000319817"/>
    </source>
</evidence>
<feature type="compositionally biased region" description="Basic residues" evidence="1">
    <location>
        <begin position="84"/>
        <end position="93"/>
    </location>
</feature>
<keyword evidence="3" id="KW-1185">Reference proteome</keyword>
<dbReference type="EMBL" id="CP036526">
    <property type="protein sequence ID" value="QDT10935.1"/>
    <property type="molecule type" value="Genomic_DNA"/>
</dbReference>
<feature type="region of interest" description="Disordered" evidence="1">
    <location>
        <begin position="81"/>
        <end position="110"/>
    </location>
</feature>
<name>A0A517NUY8_9BACT</name>
<organism evidence="2 3">
    <name type="scientific">Stieleria marina</name>
    <dbReference type="NCBI Taxonomy" id="1930275"/>
    <lineage>
        <taxon>Bacteria</taxon>
        <taxon>Pseudomonadati</taxon>
        <taxon>Planctomycetota</taxon>
        <taxon>Planctomycetia</taxon>
        <taxon>Pirellulales</taxon>
        <taxon>Pirellulaceae</taxon>
        <taxon>Stieleria</taxon>
    </lineage>
</organism>
<accession>A0A517NUY8</accession>
<reference evidence="2 3" key="1">
    <citation type="submission" date="2019-02" db="EMBL/GenBank/DDBJ databases">
        <title>Deep-cultivation of Planctomycetes and their phenomic and genomic characterization uncovers novel biology.</title>
        <authorList>
            <person name="Wiegand S."/>
            <person name="Jogler M."/>
            <person name="Boedeker C."/>
            <person name="Pinto D."/>
            <person name="Vollmers J."/>
            <person name="Rivas-Marin E."/>
            <person name="Kohn T."/>
            <person name="Peeters S.H."/>
            <person name="Heuer A."/>
            <person name="Rast P."/>
            <person name="Oberbeckmann S."/>
            <person name="Bunk B."/>
            <person name="Jeske O."/>
            <person name="Meyerdierks A."/>
            <person name="Storesund J.E."/>
            <person name="Kallscheuer N."/>
            <person name="Luecker S."/>
            <person name="Lage O.M."/>
            <person name="Pohl T."/>
            <person name="Merkel B.J."/>
            <person name="Hornburger P."/>
            <person name="Mueller R.-W."/>
            <person name="Bruemmer F."/>
            <person name="Labrenz M."/>
            <person name="Spormann A.M."/>
            <person name="Op den Camp H."/>
            <person name="Overmann J."/>
            <person name="Amann R."/>
            <person name="Jetten M.S.M."/>
            <person name="Mascher T."/>
            <person name="Medema M.H."/>
            <person name="Devos D.P."/>
            <person name="Kaster A.-K."/>
            <person name="Ovreas L."/>
            <person name="Rohde M."/>
            <person name="Galperin M.Y."/>
            <person name="Jogler C."/>
        </authorList>
    </citation>
    <scope>NUCLEOTIDE SEQUENCE [LARGE SCALE GENOMIC DNA]</scope>
    <source>
        <strain evidence="2 3">K23_9</strain>
    </source>
</reference>
<gene>
    <name evidence="2" type="ORF">K239x_29280</name>
</gene>
<protein>
    <submittedName>
        <fullName evidence="2">Uncharacterized protein</fullName>
    </submittedName>
</protein>
<sequence>MERKEICSHMIGYNSVCAAMLASALKYVLSSTRLFFTGAMQAVEELASSLRLGSGRHHEQSTNLLETIFELRVSDQLGRQEKRNLKRRQKNYKLMHSPRNPNRNRFATAA</sequence>
<dbReference type="AlphaFoldDB" id="A0A517NUY8"/>